<keyword evidence="7" id="KW-1185">Reference proteome</keyword>
<dbReference type="InterPro" id="IPR024810">
    <property type="entry name" value="MAB21L/cGLR"/>
</dbReference>
<feature type="domain" description="Mab-21-like HhH/H2TH-like" evidence="5">
    <location>
        <begin position="510"/>
        <end position="605"/>
    </location>
</feature>
<evidence type="ECO:0000259" key="4">
    <source>
        <dbReference type="Pfam" id="PF03281"/>
    </source>
</evidence>
<keyword evidence="3" id="KW-0547">Nucleotide-binding</keyword>
<dbReference type="OrthoDB" id="5964386at2759"/>
<proteinExistence type="inferred from homology"/>
<comment type="cofactor">
    <cofactor evidence="1">
        <name>Mg(2+)</name>
        <dbReference type="ChEBI" id="CHEBI:18420"/>
    </cofactor>
</comment>
<dbReference type="PANTHER" id="PTHR10656:SF70">
    <property type="entry name" value="PROTEIN MAB-21-RELATED"/>
    <property type="match status" value="1"/>
</dbReference>
<dbReference type="GO" id="GO:0016779">
    <property type="term" value="F:nucleotidyltransferase activity"/>
    <property type="evidence" value="ECO:0007669"/>
    <property type="project" value="UniProtKB-ARBA"/>
</dbReference>
<accession>A0A3M6TIY6</accession>
<evidence type="ECO:0000256" key="3">
    <source>
        <dbReference type="ARBA" id="ARBA00022840"/>
    </source>
</evidence>
<evidence type="ECO:0000256" key="1">
    <source>
        <dbReference type="ARBA" id="ARBA00001946"/>
    </source>
</evidence>
<gene>
    <name evidence="6" type="ORF">pdam_00012389</name>
</gene>
<dbReference type="AlphaFoldDB" id="A0A3M6TIY6"/>
<evidence type="ECO:0000313" key="7">
    <source>
        <dbReference type="Proteomes" id="UP000275408"/>
    </source>
</evidence>
<dbReference type="Proteomes" id="UP000275408">
    <property type="component" value="Unassembled WGS sequence"/>
</dbReference>
<keyword evidence="3" id="KW-0067">ATP-binding</keyword>
<comment type="similarity">
    <text evidence="2">Belongs to the mab-21 family.</text>
</comment>
<sequence>MMNFAEDGGSQDECDLSGMFNFKEYEEFDEQRVYENIDFSILSETKRVTFNGGISTPDLDVKPDMGIVALNGNVSIHEGKNRSVHDTNDRLSTPSDDTIRYREDSDTNFSTFNTSIFKSDKRSELDANSTLSTLKDEKRLEKEVRHSKDNHSIMNVTTLDDSMLIFKDKGRHDATQDPVNSIPLIQTGTLYCDEILTKGDEPRASLDDYGKRVGNAQPPSEHAPPTTNNGELALGFETELVEVPSMGIAHPKEQLLKAINDFNKNVVEIQRVRFKQMMFQIQEIVNEILAEVERLENTFKFQRMSPDSYYEMKSQNEVDILVVLENISHTEFIIEDMKTPTGFARIRMTSAYMTSLDAMRSSDVTSEPNMGSSGGTIFHWCTDTDSGEVYFSPKKLCMKFAASVSRAAAKILRHGSSPLRKKVTFSDREETFPFVVNLIPTVACPQTWPLCAYWLRNYTKQWPSPHVKDEVVKGRMHLVAMVTSQESDPLWRISFCSARRRLLQADGDGKKNCLRVLKVLLVKDLSRPKGITPLYLENIVLWASRKHWQEEEWAESMLADRFLEMLVALHKCLENKDCYNFFVPTMNLFNELKPDALKVLASKVEDILRDPFKYLKTQGAIPTP</sequence>
<dbReference type="Pfam" id="PF20266">
    <property type="entry name" value="Mab-21_C"/>
    <property type="match status" value="1"/>
</dbReference>
<dbReference type="Pfam" id="PF03281">
    <property type="entry name" value="Mab-21"/>
    <property type="match status" value="1"/>
</dbReference>
<evidence type="ECO:0000313" key="6">
    <source>
        <dbReference type="EMBL" id="RMX41238.1"/>
    </source>
</evidence>
<organism evidence="6 7">
    <name type="scientific">Pocillopora damicornis</name>
    <name type="common">Cauliflower coral</name>
    <name type="synonym">Millepora damicornis</name>
    <dbReference type="NCBI Taxonomy" id="46731"/>
    <lineage>
        <taxon>Eukaryota</taxon>
        <taxon>Metazoa</taxon>
        <taxon>Cnidaria</taxon>
        <taxon>Anthozoa</taxon>
        <taxon>Hexacorallia</taxon>
        <taxon>Scleractinia</taxon>
        <taxon>Astrocoeniina</taxon>
        <taxon>Pocilloporidae</taxon>
        <taxon>Pocillopora</taxon>
    </lineage>
</organism>
<protein>
    <submittedName>
        <fullName evidence="6">Uncharacterized protein</fullName>
    </submittedName>
</protein>
<dbReference type="SMART" id="SM01265">
    <property type="entry name" value="Mab-21"/>
    <property type="match status" value="1"/>
</dbReference>
<dbReference type="Gene3D" id="1.10.1410.40">
    <property type="match status" value="1"/>
</dbReference>
<comment type="caution">
    <text evidence="6">The sequence shown here is derived from an EMBL/GenBank/DDBJ whole genome shotgun (WGS) entry which is preliminary data.</text>
</comment>
<evidence type="ECO:0000256" key="2">
    <source>
        <dbReference type="ARBA" id="ARBA00008307"/>
    </source>
</evidence>
<dbReference type="PANTHER" id="PTHR10656">
    <property type="entry name" value="CELL FATE DETERMINING PROTEIN MAB21-RELATED"/>
    <property type="match status" value="1"/>
</dbReference>
<dbReference type="GO" id="GO:0005524">
    <property type="term" value="F:ATP binding"/>
    <property type="evidence" value="ECO:0007669"/>
    <property type="project" value="UniProtKB-KW"/>
</dbReference>
<dbReference type="EMBL" id="RCHS01003516">
    <property type="protein sequence ID" value="RMX41238.1"/>
    <property type="molecule type" value="Genomic_DNA"/>
</dbReference>
<feature type="domain" description="Mab-21-like nucleotidyltransferase" evidence="4">
    <location>
        <begin position="312"/>
        <end position="504"/>
    </location>
</feature>
<dbReference type="InterPro" id="IPR046903">
    <property type="entry name" value="Mab-21-like_nuc_Trfase"/>
</dbReference>
<dbReference type="InterPro" id="IPR046906">
    <property type="entry name" value="Mab-21_HhH/H2TH-like"/>
</dbReference>
<evidence type="ECO:0000259" key="5">
    <source>
        <dbReference type="Pfam" id="PF20266"/>
    </source>
</evidence>
<dbReference type="Gene3D" id="3.30.460.90">
    <property type="match status" value="1"/>
</dbReference>
<reference evidence="6 7" key="1">
    <citation type="journal article" date="2018" name="Sci. Rep.">
        <title>Comparative analysis of the Pocillopora damicornis genome highlights role of immune system in coral evolution.</title>
        <authorList>
            <person name="Cunning R."/>
            <person name="Bay R.A."/>
            <person name="Gillette P."/>
            <person name="Baker A.C."/>
            <person name="Traylor-Knowles N."/>
        </authorList>
    </citation>
    <scope>NUCLEOTIDE SEQUENCE [LARGE SCALE GENOMIC DNA]</scope>
    <source>
        <strain evidence="6">RSMAS</strain>
        <tissue evidence="6">Whole animal</tissue>
    </source>
</reference>
<name>A0A3M6TIY6_POCDA</name>